<comment type="caution">
    <text evidence="2">The sequence shown here is derived from an EMBL/GenBank/DDBJ whole genome shotgun (WGS) entry which is preliminary data.</text>
</comment>
<keyword evidence="1" id="KW-0812">Transmembrane</keyword>
<keyword evidence="3" id="KW-1185">Reference proteome</keyword>
<organism evidence="2 3">
    <name type="scientific">Actinoplanes nipponensis</name>
    <dbReference type="NCBI Taxonomy" id="135950"/>
    <lineage>
        <taxon>Bacteria</taxon>
        <taxon>Bacillati</taxon>
        <taxon>Actinomycetota</taxon>
        <taxon>Actinomycetes</taxon>
        <taxon>Micromonosporales</taxon>
        <taxon>Micromonosporaceae</taxon>
        <taxon>Actinoplanes</taxon>
    </lineage>
</organism>
<protein>
    <submittedName>
        <fullName evidence="2">Uncharacterized protein</fullName>
    </submittedName>
</protein>
<evidence type="ECO:0000313" key="3">
    <source>
        <dbReference type="Proteomes" id="UP000647172"/>
    </source>
</evidence>
<dbReference type="RefSeq" id="WP_203767714.1">
    <property type="nucleotide sequence ID" value="NZ_BOMQ01000026.1"/>
</dbReference>
<sequence length="160" mass="17350">MAADTWTALTSLAGVTLGGGLSFLVQRSTQRTVARTEQRKLEVTRADARRAERLALLERFIGAAAEAERQAFGRPPDPFDPEGAWAVAAQAVMDRLWVAERMVRVLFPLPVHDAARVYFLVLNGAVWQGVPAGESARDLLEGPRLAFLDEARAALEGPAA</sequence>
<evidence type="ECO:0000313" key="2">
    <source>
        <dbReference type="EMBL" id="GIE48799.1"/>
    </source>
</evidence>
<dbReference type="Proteomes" id="UP000647172">
    <property type="component" value="Unassembled WGS sequence"/>
</dbReference>
<accession>A0A919MGP0</accession>
<keyword evidence="1" id="KW-0472">Membrane</keyword>
<evidence type="ECO:0000256" key="1">
    <source>
        <dbReference type="SAM" id="Phobius"/>
    </source>
</evidence>
<keyword evidence="1" id="KW-1133">Transmembrane helix</keyword>
<dbReference type="EMBL" id="BOMQ01000026">
    <property type="protein sequence ID" value="GIE48799.1"/>
    <property type="molecule type" value="Genomic_DNA"/>
</dbReference>
<gene>
    <name evidence="2" type="ORF">Ani05nite_23330</name>
</gene>
<reference evidence="2" key="1">
    <citation type="submission" date="2021-01" db="EMBL/GenBank/DDBJ databases">
        <title>Whole genome shotgun sequence of Actinoplanes nipponensis NBRC 14063.</title>
        <authorList>
            <person name="Komaki H."/>
            <person name="Tamura T."/>
        </authorList>
    </citation>
    <scope>NUCLEOTIDE SEQUENCE</scope>
    <source>
        <strain evidence="2">NBRC 14063</strain>
    </source>
</reference>
<proteinExistence type="predicted"/>
<feature type="transmembrane region" description="Helical" evidence="1">
    <location>
        <begin position="6"/>
        <end position="25"/>
    </location>
</feature>
<name>A0A919MGP0_9ACTN</name>
<dbReference type="AlphaFoldDB" id="A0A919MGP0"/>